<dbReference type="Proteomes" id="UP000827092">
    <property type="component" value="Unassembled WGS sequence"/>
</dbReference>
<sequence length="100" mass="11246">MLVKKIFIRVSPNQRLISICIGISSHRCESQQQKKSKNSDLGVYLQVPSRSSAGVGKVRTWFTVRVFEGGVGDRKEDTQTSTMRARSRKRCNEGQSSTLQ</sequence>
<feature type="region of interest" description="Disordered" evidence="1">
    <location>
        <begin position="73"/>
        <end position="100"/>
    </location>
</feature>
<accession>A0AAV6VD63</accession>
<evidence type="ECO:0000256" key="1">
    <source>
        <dbReference type="SAM" id="MobiDB-lite"/>
    </source>
</evidence>
<dbReference type="EMBL" id="JAFNEN010000102">
    <property type="protein sequence ID" value="KAG8194599.1"/>
    <property type="molecule type" value="Genomic_DNA"/>
</dbReference>
<reference evidence="2 3" key="1">
    <citation type="journal article" date="2022" name="Nat. Ecol. Evol.">
        <title>A masculinizing supergene underlies an exaggerated male reproductive morph in a spider.</title>
        <authorList>
            <person name="Hendrickx F."/>
            <person name="De Corte Z."/>
            <person name="Sonet G."/>
            <person name="Van Belleghem S.M."/>
            <person name="Kostlbacher S."/>
            <person name="Vangestel C."/>
        </authorList>
    </citation>
    <scope>NUCLEOTIDE SEQUENCE [LARGE SCALE GENOMIC DNA]</scope>
    <source>
        <strain evidence="2">W744_W776</strain>
    </source>
</reference>
<comment type="caution">
    <text evidence="2">The sequence shown here is derived from an EMBL/GenBank/DDBJ whole genome shotgun (WGS) entry which is preliminary data.</text>
</comment>
<evidence type="ECO:0000313" key="2">
    <source>
        <dbReference type="EMBL" id="KAG8194599.1"/>
    </source>
</evidence>
<keyword evidence="3" id="KW-1185">Reference proteome</keyword>
<name>A0AAV6VD63_9ARAC</name>
<protein>
    <submittedName>
        <fullName evidence="2">Uncharacterized protein</fullName>
    </submittedName>
</protein>
<dbReference type="AlphaFoldDB" id="A0AAV6VD63"/>
<evidence type="ECO:0000313" key="3">
    <source>
        <dbReference type="Proteomes" id="UP000827092"/>
    </source>
</evidence>
<gene>
    <name evidence="2" type="ORF">JTE90_013334</name>
</gene>
<organism evidence="2 3">
    <name type="scientific">Oedothorax gibbosus</name>
    <dbReference type="NCBI Taxonomy" id="931172"/>
    <lineage>
        <taxon>Eukaryota</taxon>
        <taxon>Metazoa</taxon>
        <taxon>Ecdysozoa</taxon>
        <taxon>Arthropoda</taxon>
        <taxon>Chelicerata</taxon>
        <taxon>Arachnida</taxon>
        <taxon>Araneae</taxon>
        <taxon>Araneomorphae</taxon>
        <taxon>Entelegynae</taxon>
        <taxon>Araneoidea</taxon>
        <taxon>Linyphiidae</taxon>
        <taxon>Erigoninae</taxon>
        <taxon>Oedothorax</taxon>
    </lineage>
</organism>
<proteinExistence type="predicted"/>